<accession>U6GB84</accession>
<dbReference type="AlphaFoldDB" id="U6GB84"/>
<organism evidence="1 2">
    <name type="scientific">Eimeria praecox</name>
    <dbReference type="NCBI Taxonomy" id="51316"/>
    <lineage>
        <taxon>Eukaryota</taxon>
        <taxon>Sar</taxon>
        <taxon>Alveolata</taxon>
        <taxon>Apicomplexa</taxon>
        <taxon>Conoidasida</taxon>
        <taxon>Coccidia</taxon>
        <taxon>Eucoccidiorida</taxon>
        <taxon>Eimeriorina</taxon>
        <taxon>Eimeriidae</taxon>
        <taxon>Eimeria</taxon>
    </lineage>
</organism>
<dbReference type="VEuPathDB" id="ToxoDB:EPH_0006480"/>
<protein>
    <submittedName>
        <fullName evidence="1">Uncharacterized protein</fullName>
    </submittedName>
</protein>
<dbReference type="EMBL" id="HG691182">
    <property type="protein sequence ID" value="CDI75869.1"/>
    <property type="molecule type" value="Genomic_DNA"/>
</dbReference>
<gene>
    <name evidence="1" type="ORF">EPH_0006480</name>
</gene>
<evidence type="ECO:0000313" key="2">
    <source>
        <dbReference type="Proteomes" id="UP000018201"/>
    </source>
</evidence>
<proteinExistence type="predicted"/>
<keyword evidence="2" id="KW-1185">Reference proteome</keyword>
<evidence type="ECO:0000313" key="1">
    <source>
        <dbReference type="EMBL" id="CDI75869.1"/>
    </source>
</evidence>
<name>U6GB84_9EIME</name>
<reference evidence="1" key="1">
    <citation type="submission" date="2013-10" db="EMBL/GenBank/DDBJ databases">
        <title>Genomic analysis of the causative agents of coccidiosis in chickens.</title>
        <authorList>
            <person name="Reid A.J."/>
            <person name="Blake D."/>
            <person name="Billington K."/>
            <person name="Browne H."/>
            <person name="Dunn M."/>
            <person name="Hung S."/>
            <person name="Kawahara F."/>
            <person name="Miranda-Saavedra D."/>
            <person name="Mourier T."/>
            <person name="Nagra H."/>
            <person name="Otto T.D."/>
            <person name="Rawlings N."/>
            <person name="Sanchez A."/>
            <person name="Sanders M."/>
            <person name="Subramaniam C."/>
            <person name="Tay Y."/>
            <person name="Dear P."/>
            <person name="Doerig C."/>
            <person name="Gruber A."/>
            <person name="Parkinson J."/>
            <person name="Shirley M."/>
            <person name="Wan K.L."/>
            <person name="Berriman M."/>
            <person name="Tomley F."/>
            <person name="Pain A."/>
        </authorList>
    </citation>
    <scope>NUCLEOTIDE SEQUENCE [LARGE SCALE GENOMIC DNA]</scope>
    <source>
        <strain evidence="1">Houghton</strain>
    </source>
</reference>
<dbReference type="Proteomes" id="UP000018201">
    <property type="component" value="Unassembled WGS sequence"/>
</dbReference>
<sequence>MLRGSGAATELRVMLGGIGGDGSSAAFVLRGIQTARPAFVVGQQALLMGFGVWSGRLWIQFEMDYSGLHVERGGRQSLFMAFGHQAGAYEHAAKCVPVGASRCGAFYLHATLQFMLCGRMKARKGWEKEAEAWVLGYHEGTVGLRLCAAVAASSGHFTSVGWAFVRSGMGSPAET</sequence>
<reference evidence="1" key="2">
    <citation type="submission" date="2013-10" db="EMBL/GenBank/DDBJ databases">
        <authorList>
            <person name="Aslett M."/>
        </authorList>
    </citation>
    <scope>NUCLEOTIDE SEQUENCE [LARGE SCALE GENOMIC DNA]</scope>
    <source>
        <strain evidence="1">Houghton</strain>
    </source>
</reference>